<gene>
    <name evidence="3" type="ORF">G4B88_015927</name>
</gene>
<sequence length="618" mass="69419">MSASSKRKIPMEPISIYSTLEQQSLKQMAQMQHRPWLQQMPPPNKRIVQLESVPCSPGSHNSPTSYKKTTEMDSFSNKSGSQRSLSDKSHSYQMHVPSKVVTYSSESVRSKMREQLAAAFSLVNQQETKPSYGLNNCSSEGNHLHGERADLVTKASHENVPSGKKKSKQENDKEQGEAQNILVDIGSGDSTLTSICDGSEFQSCKVLSNNDVSFSEKFFVKDKLMGGNRHSWILESDVEIVGRKKTLSTEKQKSGHEDGAGDMLKQTYQSSQNLAFKIEAELFKLFGCVNKKYKEKGRSLLFNLKDRNNPELRDRVMRGEISPERLCSMNAEELASKELSEWRMAKAEELAHMVILQESDVDIRRLVRKTHKGEFQVEVEQDNNLPMDISCCSSSVDHCWPKRMKEFHTSKSDRDKDDLNALGDHITSSTFTIIPSCESNDLIEGLMVDDGLKDAELLPPIVSLDEFMESLDSEPPFDNLPLDDSQRAPISVKVDFKAGTVSKCLDLSPKDADASSKRYNNIKTIHTNTNYDVKPVDSHFNSNSNSYASSESRENLVLQNSKESLVNLKSNHSLLKPETSLLGRPKGEHVWGGLVQLNVSTTATVIVLFKRYIFLHIR</sequence>
<feature type="compositionally biased region" description="Polar residues" evidence="1">
    <location>
        <begin position="58"/>
        <end position="84"/>
    </location>
</feature>
<accession>A0A7J6EJC0</accession>
<dbReference type="Gene3D" id="1.10.472.30">
    <property type="entry name" value="Transcription elongation factor S-II, central domain"/>
    <property type="match status" value="1"/>
</dbReference>
<protein>
    <recommendedName>
        <fullName evidence="2">TFIIS central domain-containing protein</fullName>
    </recommendedName>
</protein>
<feature type="domain" description="TFIIS central" evidence="2">
    <location>
        <begin position="242"/>
        <end position="362"/>
    </location>
</feature>
<name>A0A7J6EJC0_CANSA</name>
<dbReference type="PANTHER" id="PTHR11477">
    <property type="entry name" value="TRANSCRIPTION FACTOR S-II ZINC FINGER DOMAIN-CONTAINING PROTEIN"/>
    <property type="match status" value="1"/>
</dbReference>
<evidence type="ECO:0000259" key="2">
    <source>
        <dbReference type="PROSITE" id="PS51321"/>
    </source>
</evidence>
<evidence type="ECO:0000313" key="3">
    <source>
        <dbReference type="EMBL" id="KAF4358542.1"/>
    </source>
</evidence>
<reference evidence="3 4" key="1">
    <citation type="journal article" date="2020" name="bioRxiv">
        <title>Sequence and annotation of 42 cannabis genomes reveals extensive copy number variation in cannabinoid synthesis and pathogen resistance genes.</title>
        <authorList>
            <person name="Mckernan K.J."/>
            <person name="Helbert Y."/>
            <person name="Kane L.T."/>
            <person name="Ebling H."/>
            <person name="Zhang L."/>
            <person name="Liu B."/>
            <person name="Eaton Z."/>
            <person name="Mclaughlin S."/>
            <person name="Kingan S."/>
            <person name="Baybayan P."/>
            <person name="Concepcion G."/>
            <person name="Jordan M."/>
            <person name="Riva A."/>
            <person name="Barbazuk W."/>
            <person name="Harkins T."/>
        </authorList>
    </citation>
    <scope>NUCLEOTIDE SEQUENCE [LARGE SCALE GENOMIC DNA]</scope>
    <source>
        <strain evidence="4">cv. Jamaican Lion 4</strain>
        <tissue evidence="3">Leaf</tissue>
    </source>
</reference>
<proteinExistence type="predicted"/>
<dbReference type="EMBL" id="JAATIQ010000381">
    <property type="protein sequence ID" value="KAF4358542.1"/>
    <property type="molecule type" value="Genomic_DNA"/>
</dbReference>
<evidence type="ECO:0000313" key="4">
    <source>
        <dbReference type="Proteomes" id="UP000583929"/>
    </source>
</evidence>
<keyword evidence="4" id="KW-1185">Reference proteome</keyword>
<dbReference type="SMART" id="SM00510">
    <property type="entry name" value="TFS2M"/>
    <property type="match status" value="1"/>
</dbReference>
<feature type="region of interest" description="Disordered" evidence="1">
    <location>
        <begin position="155"/>
        <end position="176"/>
    </location>
</feature>
<organism evidence="3 4">
    <name type="scientific">Cannabis sativa</name>
    <name type="common">Hemp</name>
    <name type="synonym">Marijuana</name>
    <dbReference type="NCBI Taxonomy" id="3483"/>
    <lineage>
        <taxon>Eukaryota</taxon>
        <taxon>Viridiplantae</taxon>
        <taxon>Streptophyta</taxon>
        <taxon>Embryophyta</taxon>
        <taxon>Tracheophyta</taxon>
        <taxon>Spermatophyta</taxon>
        <taxon>Magnoliopsida</taxon>
        <taxon>eudicotyledons</taxon>
        <taxon>Gunneridae</taxon>
        <taxon>Pentapetalae</taxon>
        <taxon>rosids</taxon>
        <taxon>fabids</taxon>
        <taxon>Rosales</taxon>
        <taxon>Cannabaceae</taxon>
        <taxon>Cannabis</taxon>
    </lineage>
</organism>
<dbReference type="InterPro" id="IPR003618">
    <property type="entry name" value="TFIIS_cen_dom"/>
</dbReference>
<dbReference type="PROSITE" id="PS51321">
    <property type="entry name" value="TFIIS_CENTRAL"/>
    <property type="match status" value="1"/>
</dbReference>
<dbReference type="SUPFAM" id="SSF46942">
    <property type="entry name" value="Elongation factor TFIIS domain 2"/>
    <property type="match status" value="1"/>
</dbReference>
<evidence type="ECO:0000256" key="1">
    <source>
        <dbReference type="SAM" id="MobiDB-lite"/>
    </source>
</evidence>
<dbReference type="GO" id="GO:0005634">
    <property type="term" value="C:nucleus"/>
    <property type="evidence" value="ECO:0007669"/>
    <property type="project" value="TreeGrafter"/>
</dbReference>
<dbReference type="Pfam" id="PF07500">
    <property type="entry name" value="TFIIS_M"/>
    <property type="match status" value="1"/>
</dbReference>
<dbReference type="Proteomes" id="UP000583929">
    <property type="component" value="Unassembled WGS sequence"/>
</dbReference>
<dbReference type="AlphaFoldDB" id="A0A7J6EJC0"/>
<dbReference type="GO" id="GO:0006351">
    <property type="term" value="P:DNA-templated transcription"/>
    <property type="evidence" value="ECO:0007669"/>
    <property type="project" value="InterPro"/>
</dbReference>
<dbReference type="InterPro" id="IPR036575">
    <property type="entry name" value="TFIIS_cen_dom_sf"/>
</dbReference>
<comment type="caution">
    <text evidence="3">The sequence shown here is derived from an EMBL/GenBank/DDBJ whole genome shotgun (WGS) entry which is preliminary data.</text>
</comment>
<dbReference type="PANTHER" id="PTHR11477:SF20">
    <property type="entry name" value="SPOC DOMAIN _ TRANSCRIPTION ELONGATION FACTOR S-II PROTEIN"/>
    <property type="match status" value="1"/>
</dbReference>
<feature type="region of interest" description="Disordered" evidence="1">
    <location>
        <begin position="37"/>
        <end position="93"/>
    </location>
</feature>